<name>A0A6M0RVE0_9CYAN</name>
<dbReference type="InterPro" id="IPR043128">
    <property type="entry name" value="Rev_trsase/Diguanyl_cyclase"/>
</dbReference>
<dbReference type="Proteomes" id="UP000481033">
    <property type="component" value="Unassembled WGS sequence"/>
</dbReference>
<dbReference type="FunFam" id="3.30.70.270:FF:000001">
    <property type="entry name" value="Diguanylate cyclase domain protein"/>
    <property type="match status" value="1"/>
</dbReference>
<evidence type="ECO:0000313" key="4">
    <source>
        <dbReference type="EMBL" id="NEZ59850.1"/>
    </source>
</evidence>
<dbReference type="GO" id="GO:1902201">
    <property type="term" value="P:negative regulation of bacterial-type flagellum-dependent cell motility"/>
    <property type="evidence" value="ECO:0007669"/>
    <property type="project" value="TreeGrafter"/>
</dbReference>
<proteinExistence type="predicted"/>
<dbReference type="InterPro" id="IPR001610">
    <property type="entry name" value="PAC"/>
</dbReference>
<dbReference type="Gene3D" id="3.30.450.40">
    <property type="match status" value="1"/>
</dbReference>
<dbReference type="Gene3D" id="3.30.70.270">
    <property type="match status" value="1"/>
</dbReference>
<dbReference type="PANTHER" id="PTHR45138:SF9">
    <property type="entry name" value="DIGUANYLATE CYCLASE DGCM-RELATED"/>
    <property type="match status" value="1"/>
</dbReference>
<dbReference type="NCBIfam" id="TIGR00229">
    <property type="entry name" value="sensory_box"/>
    <property type="match status" value="1"/>
</dbReference>
<evidence type="ECO:0000259" key="1">
    <source>
        <dbReference type="PROSITE" id="PS50112"/>
    </source>
</evidence>
<dbReference type="InterPro" id="IPR029016">
    <property type="entry name" value="GAF-like_dom_sf"/>
</dbReference>
<keyword evidence="5" id="KW-1185">Reference proteome</keyword>
<dbReference type="SUPFAM" id="SSF55785">
    <property type="entry name" value="PYP-like sensor domain (PAS domain)"/>
    <property type="match status" value="1"/>
</dbReference>
<dbReference type="EMBL" id="QXHD01000004">
    <property type="protein sequence ID" value="NEZ59850.1"/>
    <property type="molecule type" value="Genomic_DNA"/>
</dbReference>
<dbReference type="InterPro" id="IPR000160">
    <property type="entry name" value="GGDEF_dom"/>
</dbReference>
<gene>
    <name evidence="4" type="ORF">DXZ20_30250</name>
</gene>
<feature type="domain" description="PAS" evidence="1">
    <location>
        <begin position="267"/>
        <end position="344"/>
    </location>
</feature>
<feature type="domain" description="PAC" evidence="2">
    <location>
        <begin position="346"/>
        <end position="399"/>
    </location>
</feature>
<dbReference type="InterPro" id="IPR035965">
    <property type="entry name" value="PAS-like_dom_sf"/>
</dbReference>
<dbReference type="SMART" id="SM00086">
    <property type="entry name" value="PAC"/>
    <property type="match status" value="1"/>
</dbReference>
<accession>A0A6M0RVE0</accession>
<dbReference type="NCBIfam" id="TIGR00254">
    <property type="entry name" value="GGDEF"/>
    <property type="match status" value="1"/>
</dbReference>
<dbReference type="PROSITE" id="PS50887">
    <property type="entry name" value="GGDEF"/>
    <property type="match status" value="1"/>
</dbReference>
<evidence type="ECO:0000259" key="3">
    <source>
        <dbReference type="PROSITE" id="PS50887"/>
    </source>
</evidence>
<dbReference type="Gene3D" id="3.30.450.20">
    <property type="entry name" value="PAS domain"/>
    <property type="match status" value="1"/>
</dbReference>
<dbReference type="GO" id="GO:0052621">
    <property type="term" value="F:diguanylate cyclase activity"/>
    <property type="evidence" value="ECO:0007669"/>
    <property type="project" value="TreeGrafter"/>
</dbReference>
<dbReference type="Pfam" id="PF01590">
    <property type="entry name" value="GAF"/>
    <property type="match status" value="1"/>
</dbReference>
<dbReference type="SUPFAM" id="SSF55781">
    <property type="entry name" value="GAF domain-like"/>
    <property type="match status" value="1"/>
</dbReference>
<dbReference type="PROSITE" id="PS50113">
    <property type="entry name" value="PAC"/>
    <property type="match status" value="1"/>
</dbReference>
<dbReference type="InterPro" id="IPR050469">
    <property type="entry name" value="Diguanylate_Cyclase"/>
</dbReference>
<organism evidence="4 5">
    <name type="scientific">Adonisia turfae CCMR0081</name>
    <dbReference type="NCBI Taxonomy" id="2292702"/>
    <lineage>
        <taxon>Bacteria</taxon>
        <taxon>Bacillati</taxon>
        <taxon>Cyanobacteriota</taxon>
        <taxon>Adonisia</taxon>
        <taxon>Adonisia turfae</taxon>
    </lineage>
</organism>
<dbReference type="SUPFAM" id="SSF55073">
    <property type="entry name" value="Nucleotide cyclase"/>
    <property type="match status" value="1"/>
</dbReference>
<evidence type="ECO:0000313" key="5">
    <source>
        <dbReference type="Proteomes" id="UP000481033"/>
    </source>
</evidence>
<dbReference type="CDD" id="cd01949">
    <property type="entry name" value="GGDEF"/>
    <property type="match status" value="1"/>
</dbReference>
<dbReference type="PROSITE" id="PS50112">
    <property type="entry name" value="PAS"/>
    <property type="match status" value="1"/>
</dbReference>
<dbReference type="GO" id="GO:0043709">
    <property type="term" value="P:cell adhesion involved in single-species biofilm formation"/>
    <property type="evidence" value="ECO:0007669"/>
    <property type="project" value="TreeGrafter"/>
</dbReference>
<dbReference type="Pfam" id="PF08447">
    <property type="entry name" value="PAS_3"/>
    <property type="match status" value="1"/>
</dbReference>
<comment type="caution">
    <text evidence="4">The sequence shown here is derived from an EMBL/GenBank/DDBJ whole genome shotgun (WGS) entry which is preliminary data.</text>
</comment>
<dbReference type="PANTHER" id="PTHR45138">
    <property type="entry name" value="REGULATORY COMPONENTS OF SENSORY TRANSDUCTION SYSTEM"/>
    <property type="match status" value="1"/>
</dbReference>
<dbReference type="InterPro" id="IPR000700">
    <property type="entry name" value="PAS-assoc_C"/>
</dbReference>
<dbReference type="Pfam" id="PF00990">
    <property type="entry name" value="GGDEF"/>
    <property type="match status" value="1"/>
</dbReference>
<dbReference type="GO" id="GO:0005886">
    <property type="term" value="C:plasma membrane"/>
    <property type="evidence" value="ECO:0007669"/>
    <property type="project" value="TreeGrafter"/>
</dbReference>
<dbReference type="CDD" id="cd00130">
    <property type="entry name" value="PAS"/>
    <property type="match status" value="1"/>
</dbReference>
<sequence length="579" mass="64564">MELRLNVTQSEFHISLIHSSSVGMSLAPEQSNQPLVTPVFLDSHSPHHALSQALLELSQCAAIYSGDVEAATAAVTYSIVKNLGTTNCQVWLYTEDRNLFQLVADYGPHAANTPLSQLHVDNHIDYFHCLTQQNWLVLNTGDATTNQLGKQPGKQLGQPSSTDDKDAPLLLFPPYLSGQEQTITALIEIPIYHQTQVVGVLCCNQQESPRVWQAAHKHFMITAAGLIALAISHASEQKKQKILSKQKRQLKLEMIERQQAEQAWHESQHFIQGILNASTNILYVNDFASGENYYINGYMKNILGYSPEEIQKFGAQFLERLAHAETIQAIHQTRKHLATSTRGEIVENEYRFRHKQGDWLWMLCRETIFQWNSDGTPQQLLGTATDITAHKENAQALQQQNQALTALARVDGLTQIANRRAFDEFLDKAWKARNNTPLTLILCDIDYFKLYNDTYGHQAGDACLQEVAQALKTAVKREPDFVARYGGEEFAVVLPNTIGKGAQHVAETIRAAVHALHIEHRLSDVSPWLTVSLGIGSVTSTDPGTYEAIIAAADQGLYQAKSNGRNQFAIGHVEISQQQ</sequence>
<reference evidence="4 5" key="1">
    <citation type="journal article" date="2020" name="Microb. Ecol.">
        <title>Ecogenomics of the Marine Benthic Filamentous Cyanobacterium Adonisia.</title>
        <authorList>
            <person name="Walter J.M."/>
            <person name="Coutinho F.H."/>
            <person name="Leomil L."/>
            <person name="Hargreaves P.I."/>
            <person name="Campeao M.E."/>
            <person name="Vieira V.V."/>
            <person name="Silva B.S."/>
            <person name="Fistarol G.O."/>
            <person name="Salomon P.S."/>
            <person name="Sawabe T."/>
            <person name="Mino S."/>
            <person name="Hosokawa M."/>
            <person name="Miyashita H."/>
            <person name="Maruyama F."/>
            <person name="van Verk M.C."/>
            <person name="Dutilh B.E."/>
            <person name="Thompson C.C."/>
            <person name="Thompson F.L."/>
        </authorList>
    </citation>
    <scope>NUCLEOTIDE SEQUENCE [LARGE SCALE GENOMIC DNA]</scope>
    <source>
        <strain evidence="4 5">CCMR0081</strain>
    </source>
</reference>
<dbReference type="InterPro" id="IPR000014">
    <property type="entry name" value="PAS"/>
</dbReference>
<dbReference type="AlphaFoldDB" id="A0A6M0RVE0"/>
<dbReference type="InterPro" id="IPR003018">
    <property type="entry name" value="GAF"/>
</dbReference>
<evidence type="ECO:0000259" key="2">
    <source>
        <dbReference type="PROSITE" id="PS50113"/>
    </source>
</evidence>
<feature type="domain" description="GGDEF" evidence="3">
    <location>
        <begin position="436"/>
        <end position="573"/>
    </location>
</feature>
<protein>
    <submittedName>
        <fullName evidence="4">Diguanylate cyclase</fullName>
    </submittedName>
</protein>
<dbReference type="InterPro" id="IPR013655">
    <property type="entry name" value="PAS_fold_3"/>
</dbReference>
<dbReference type="SMART" id="SM00267">
    <property type="entry name" value="GGDEF"/>
    <property type="match status" value="1"/>
</dbReference>
<dbReference type="InterPro" id="IPR029787">
    <property type="entry name" value="Nucleotide_cyclase"/>
</dbReference>